<proteinExistence type="predicted"/>
<dbReference type="Pfam" id="PF12685">
    <property type="entry name" value="SpoIIIAH"/>
    <property type="match status" value="1"/>
</dbReference>
<keyword evidence="1" id="KW-1133">Transmembrane helix</keyword>
<keyword evidence="1" id="KW-0812">Transmembrane</keyword>
<evidence type="ECO:0000256" key="1">
    <source>
        <dbReference type="SAM" id="Phobius"/>
    </source>
</evidence>
<dbReference type="Gene3D" id="1.10.287.4300">
    <property type="entry name" value="Stage III sporulation protein AH-like"/>
    <property type="match status" value="1"/>
</dbReference>
<feature type="transmembrane region" description="Helical" evidence="1">
    <location>
        <begin position="7"/>
        <end position="25"/>
    </location>
</feature>
<accession>A0ABW3TX37</accession>
<comment type="caution">
    <text evidence="2">The sequence shown here is derived from an EMBL/GenBank/DDBJ whole genome shotgun (WGS) entry which is preliminary data.</text>
</comment>
<organism evidence="2 3">
    <name type="scientific">Sporosarcina contaminans</name>
    <dbReference type="NCBI Taxonomy" id="633403"/>
    <lineage>
        <taxon>Bacteria</taxon>
        <taxon>Bacillati</taxon>
        <taxon>Bacillota</taxon>
        <taxon>Bacilli</taxon>
        <taxon>Bacillales</taxon>
        <taxon>Caryophanaceae</taxon>
        <taxon>Sporosarcina</taxon>
    </lineage>
</organism>
<dbReference type="InterPro" id="IPR024232">
    <property type="entry name" value="SpoIIIAH"/>
</dbReference>
<name>A0ABW3TX37_9BACL</name>
<protein>
    <submittedName>
        <fullName evidence="2">SpoIIIAH-like family protein</fullName>
    </submittedName>
</protein>
<evidence type="ECO:0000313" key="2">
    <source>
        <dbReference type="EMBL" id="MFD1204413.1"/>
    </source>
</evidence>
<keyword evidence="1" id="KW-0472">Membrane</keyword>
<dbReference type="InterPro" id="IPR038503">
    <property type="entry name" value="SpoIIIAH_sf"/>
</dbReference>
<sequence>MKANKRTVWFLTLLSLVAVISIFYLRKEAPMQLDGMAIFGDKNKEETILKETSSDGSKTTSVFADSVRFEEMRMEARNERSQMRDQLTNKISSPDITAEEKKAAYEEMDELIKRESAEALMELHIKELGYPDAFVRKDNGKVDVTVLSVDEGHSAKMADEITQYIMTSWEDAREVQVVFME</sequence>
<dbReference type="RefSeq" id="WP_336823195.1">
    <property type="nucleotide sequence ID" value="NZ_JBHTLT010000020.1"/>
</dbReference>
<reference evidence="3" key="1">
    <citation type="journal article" date="2019" name="Int. J. Syst. Evol. Microbiol.">
        <title>The Global Catalogue of Microorganisms (GCM) 10K type strain sequencing project: providing services to taxonomists for standard genome sequencing and annotation.</title>
        <authorList>
            <consortium name="The Broad Institute Genomics Platform"/>
            <consortium name="The Broad Institute Genome Sequencing Center for Infectious Disease"/>
            <person name="Wu L."/>
            <person name="Ma J."/>
        </authorList>
    </citation>
    <scope>NUCLEOTIDE SEQUENCE [LARGE SCALE GENOMIC DNA]</scope>
    <source>
        <strain evidence="3">CCUG 53915</strain>
    </source>
</reference>
<dbReference type="Proteomes" id="UP001597231">
    <property type="component" value="Unassembled WGS sequence"/>
</dbReference>
<keyword evidence="3" id="KW-1185">Reference proteome</keyword>
<dbReference type="EMBL" id="JBHTLT010000020">
    <property type="protein sequence ID" value="MFD1204413.1"/>
    <property type="molecule type" value="Genomic_DNA"/>
</dbReference>
<gene>
    <name evidence="2" type="ORF">ACFQ38_04620</name>
</gene>
<evidence type="ECO:0000313" key="3">
    <source>
        <dbReference type="Proteomes" id="UP001597231"/>
    </source>
</evidence>